<dbReference type="EMBL" id="RQTK01000438">
    <property type="protein sequence ID" value="RUS79629.1"/>
    <property type="molecule type" value="Genomic_DNA"/>
</dbReference>
<sequence>FCMFYFQLYKFDHMFTEVGYPPCLEFLNFFFSACQENFCYKKGKLNTFEPLKTYRCNFFVFCSSLFQGFVCVLIVHKRSQSSVKKIFSCSGVPHVV</sequence>
<dbReference type="AlphaFoldDB" id="A0A3S1BAL9"/>
<protein>
    <submittedName>
        <fullName evidence="1">Uncharacterized protein</fullName>
    </submittedName>
</protein>
<name>A0A3S1BAL9_ELYCH</name>
<proteinExistence type="predicted"/>
<accession>A0A3S1BAL9</accession>
<dbReference type="Proteomes" id="UP000271974">
    <property type="component" value="Unassembled WGS sequence"/>
</dbReference>
<organism evidence="1 2">
    <name type="scientific">Elysia chlorotica</name>
    <name type="common">Eastern emerald elysia</name>
    <name type="synonym">Sea slug</name>
    <dbReference type="NCBI Taxonomy" id="188477"/>
    <lineage>
        <taxon>Eukaryota</taxon>
        <taxon>Metazoa</taxon>
        <taxon>Spiralia</taxon>
        <taxon>Lophotrochozoa</taxon>
        <taxon>Mollusca</taxon>
        <taxon>Gastropoda</taxon>
        <taxon>Heterobranchia</taxon>
        <taxon>Euthyneura</taxon>
        <taxon>Panpulmonata</taxon>
        <taxon>Sacoglossa</taxon>
        <taxon>Placobranchoidea</taxon>
        <taxon>Plakobranchidae</taxon>
        <taxon>Elysia</taxon>
    </lineage>
</organism>
<keyword evidence="2" id="KW-1185">Reference proteome</keyword>
<comment type="caution">
    <text evidence="1">The sequence shown here is derived from an EMBL/GenBank/DDBJ whole genome shotgun (WGS) entry which is preliminary data.</text>
</comment>
<reference evidence="1 2" key="1">
    <citation type="submission" date="2019-01" db="EMBL/GenBank/DDBJ databases">
        <title>A draft genome assembly of the solar-powered sea slug Elysia chlorotica.</title>
        <authorList>
            <person name="Cai H."/>
            <person name="Li Q."/>
            <person name="Fang X."/>
            <person name="Li J."/>
            <person name="Curtis N.E."/>
            <person name="Altenburger A."/>
            <person name="Shibata T."/>
            <person name="Feng M."/>
            <person name="Maeda T."/>
            <person name="Schwartz J.A."/>
            <person name="Shigenobu S."/>
            <person name="Lundholm N."/>
            <person name="Nishiyama T."/>
            <person name="Yang H."/>
            <person name="Hasebe M."/>
            <person name="Li S."/>
            <person name="Pierce S.K."/>
            <person name="Wang J."/>
        </authorList>
    </citation>
    <scope>NUCLEOTIDE SEQUENCE [LARGE SCALE GENOMIC DNA]</scope>
    <source>
        <strain evidence="1">EC2010</strain>
        <tissue evidence="1">Whole organism of an adult</tissue>
    </source>
</reference>
<feature type="non-terminal residue" evidence="1">
    <location>
        <position position="96"/>
    </location>
</feature>
<feature type="non-terminal residue" evidence="1">
    <location>
        <position position="1"/>
    </location>
</feature>
<evidence type="ECO:0000313" key="2">
    <source>
        <dbReference type="Proteomes" id="UP000271974"/>
    </source>
</evidence>
<gene>
    <name evidence="1" type="ORF">EGW08_012598</name>
</gene>
<evidence type="ECO:0000313" key="1">
    <source>
        <dbReference type="EMBL" id="RUS79629.1"/>
    </source>
</evidence>